<dbReference type="EMBL" id="SDOZ01000002">
    <property type="protein sequence ID" value="RXZ61363.1"/>
    <property type="molecule type" value="Genomic_DNA"/>
</dbReference>
<dbReference type="InterPro" id="IPR003171">
    <property type="entry name" value="Mehydrof_redctse-like"/>
</dbReference>
<dbReference type="GO" id="GO:0035999">
    <property type="term" value="P:tetrahydrofolate interconversion"/>
    <property type="evidence" value="ECO:0007669"/>
    <property type="project" value="UniProtKB-UniPathway"/>
</dbReference>
<keyword evidence="7 12" id="KW-0560">Oxidoreductase</keyword>
<dbReference type="GO" id="GO:0005829">
    <property type="term" value="C:cytosol"/>
    <property type="evidence" value="ECO:0007669"/>
    <property type="project" value="InterPro"/>
</dbReference>
<evidence type="ECO:0000256" key="1">
    <source>
        <dbReference type="ARBA" id="ARBA00001974"/>
    </source>
</evidence>
<dbReference type="SUPFAM" id="SSF51730">
    <property type="entry name" value="FAD-linked oxidoreductase"/>
    <property type="match status" value="1"/>
</dbReference>
<dbReference type="GO" id="GO:0071949">
    <property type="term" value="F:FAD binding"/>
    <property type="evidence" value="ECO:0007669"/>
    <property type="project" value="TreeGrafter"/>
</dbReference>
<evidence type="ECO:0000256" key="2">
    <source>
        <dbReference type="ARBA" id="ARBA00004777"/>
    </source>
</evidence>
<evidence type="ECO:0000256" key="8">
    <source>
        <dbReference type="ARBA" id="ARBA00023027"/>
    </source>
</evidence>
<dbReference type="UniPathway" id="UPA00193"/>
<dbReference type="AlphaFoldDB" id="A0A4Q2KD93"/>
<protein>
    <recommendedName>
        <fullName evidence="12">Methylenetetrahydrofolate reductase</fullName>
        <ecNumber evidence="12">1.5.1.54</ecNumber>
    </recommendedName>
</protein>
<keyword evidence="5 12" id="KW-0285">Flavoprotein</keyword>
<evidence type="ECO:0000256" key="12">
    <source>
        <dbReference type="RuleBase" id="RU003862"/>
    </source>
</evidence>
<proteinExistence type="inferred from homology"/>
<reference evidence="13 14" key="1">
    <citation type="journal article" date="2019" name="Gut">
        <title>Antibiotics-induced monodominance of a novel gut bacterial order.</title>
        <authorList>
            <person name="Hildebrand F."/>
            <person name="Moitinho-Silva L."/>
            <person name="Blasche S."/>
            <person name="Jahn M.T."/>
            <person name="Gossmann T.I."/>
            <person name="Heuerta-Cepas J."/>
            <person name="Hercog R."/>
            <person name="Luetge M."/>
            <person name="Bahram M."/>
            <person name="Pryszlak A."/>
            <person name="Alves R.J."/>
            <person name="Waszak S.M."/>
            <person name="Zhu A."/>
            <person name="Ye L."/>
            <person name="Costea P.I."/>
            <person name="Aalvink S."/>
            <person name="Belzer C."/>
            <person name="Forslund S.K."/>
            <person name="Sunagawa S."/>
            <person name="Hentschel U."/>
            <person name="Merten C."/>
            <person name="Patil K.R."/>
            <person name="Benes V."/>
            <person name="Bork P."/>
        </authorList>
    </citation>
    <scope>NUCLEOTIDE SEQUENCE [LARGE SCALE GENOMIC DNA]</scope>
    <source>
        <strain evidence="13 14">HDS1380</strain>
    </source>
</reference>
<dbReference type="OrthoDB" id="9812555at2"/>
<dbReference type="Proteomes" id="UP000291269">
    <property type="component" value="Unassembled WGS sequence"/>
</dbReference>
<keyword evidence="6 12" id="KW-0274">FAD</keyword>
<keyword evidence="9" id="KW-0486">Methionine biosynthesis</keyword>
<gene>
    <name evidence="13" type="primary">metF</name>
    <name evidence="13" type="ORF">ESZ91_02950</name>
</gene>
<sequence length="291" mass="31664">MILSKLFQNKKAVYSFEIFPPKPTAELSAVQNTIRELSALSPDYISVTCSAGGSNNAGTAGIAKLVKECGVEPLAHVTCLHSDKAAVEAALAELSRNGVQNILALRGDRIEGRPLSPDFRYASDLVSFIRAQGYAFDIAAACYPEGHPESENVREDIRNLKIKVDAGVSHLNTQLFFDNEDFFRFMELCGVAGIDVPVQAGVMPLVKKNHVDRIVALSGGKIPAKISRMISRFYDKPEALMEAGIAYATEQIIDLLTSGAAGVHLYVMNNTYVARKITENIGYILGELNQQ</sequence>
<name>A0A4Q2KD93_9FIRM</name>
<comment type="catalytic activity">
    <reaction evidence="11">
        <text>(6S)-5-methyl-5,6,7,8-tetrahydrofolate + NAD(+) = (6R)-5,10-methylene-5,6,7,8-tetrahydrofolate + NADH + H(+)</text>
        <dbReference type="Rhea" id="RHEA:19821"/>
        <dbReference type="ChEBI" id="CHEBI:15378"/>
        <dbReference type="ChEBI" id="CHEBI:15636"/>
        <dbReference type="ChEBI" id="CHEBI:18608"/>
        <dbReference type="ChEBI" id="CHEBI:57540"/>
        <dbReference type="ChEBI" id="CHEBI:57945"/>
        <dbReference type="EC" id="1.5.1.54"/>
    </reaction>
    <physiologicalReaction direction="right-to-left" evidence="11">
        <dbReference type="Rhea" id="RHEA:19823"/>
    </physiologicalReaction>
</comment>
<dbReference type="GO" id="GO:0009086">
    <property type="term" value="P:methionine biosynthetic process"/>
    <property type="evidence" value="ECO:0007669"/>
    <property type="project" value="UniProtKB-KW"/>
</dbReference>
<dbReference type="GO" id="GO:0106312">
    <property type="term" value="F:methylenetetrahydrofolate reductase (NADH) activity"/>
    <property type="evidence" value="ECO:0007669"/>
    <property type="project" value="UniProtKB-EC"/>
</dbReference>
<evidence type="ECO:0000256" key="7">
    <source>
        <dbReference type="ARBA" id="ARBA00023002"/>
    </source>
</evidence>
<evidence type="ECO:0000256" key="3">
    <source>
        <dbReference type="ARBA" id="ARBA00006743"/>
    </source>
</evidence>
<comment type="cofactor">
    <cofactor evidence="1 12">
        <name>FAD</name>
        <dbReference type="ChEBI" id="CHEBI:57692"/>
    </cofactor>
</comment>
<comment type="similarity">
    <text evidence="3 12">Belongs to the methylenetetrahydrofolate reductase family.</text>
</comment>
<accession>A0A4Q2KD93</accession>
<dbReference type="Pfam" id="PF02219">
    <property type="entry name" value="MTHFR"/>
    <property type="match status" value="1"/>
</dbReference>
<keyword evidence="14" id="KW-1185">Reference proteome</keyword>
<dbReference type="PANTHER" id="PTHR45754:SF3">
    <property type="entry name" value="METHYLENETETRAHYDROFOLATE REDUCTASE (NADPH)"/>
    <property type="match status" value="1"/>
</dbReference>
<evidence type="ECO:0000256" key="10">
    <source>
        <dbReference type="ARBA" id="ARBA00034478"/>
    </source>
</evidence>
<dbReference type="CDD" id="cd00537">
    <property type="entry name" value="MTHFR"/>
    <property type="match status" value="1"/>
</dbReference>
<comment type="pathway">
    <text evidence="10">Amino-acid biosynthesis; L-methionine biosynthesis via de novo pathway.</text>
</comment>
<evidence type="ECO:0000256" key="9">
    <source>
        <dbReference type="ARBA" id="ARBA00023167"/>
    </source>
</evidence>
<evidence type="ECO:0000256" key="4">
    <source>
        <dbReference type="ARBA" id="ARBA00022605"/>
    </source>
</evidence>
<evidence type="ECO:0000256" key="5">
    <source>
        <dbReference type="ARBA" id="ARBA00022630"/>
    </source>
</evidence>
<evidence type="ECO:0000313" key="13">
    <source>
        <dbReference type="EMBL" id="RXZ61363.1"/>
    </source>
</evidence>
<evidence type="ECO:0000256" key="11">
    <source>
        <dbReference type="ARBA" id="ARBA00048628"/>
    </source>
</evidence>
<evidence type="ECO:0000256" key="6">
    <source>
        <dbReference type="ARBA" id="ARBA00022827"/>
    </source>
</evidence>
<keyword evidence="8" id="KW-0520">NAD</keyword>
<comment type="caution">
    <text evidence="13">The sequence shown here is derived from an EMBL/GenBank/DDBJ whole genome shotgun (WGS) entry which is preliminary data.</text>
</comment>
<dbReference type="InterPro" id="IPR004620">
    <property type="entry name" value="MTHF_reductase_bac"/>
</dbReference>
<dbReference type="Gene3D" id="3.20.20.220">
    <property type="match status" value="1"/>
</dbReference>
<evidence type="ECO:0000313" key="14">
    <source>
        <dbReference type="Proteomes" id="UP000291269"/>
    </source>
</evidence>
<keyword evidence="4" id="KW-0028">Amino-acid biosynthesis</keyword>
<dbReference type="InterPro" id="IPR029041">
    <property type="entry name" value="FAD-linked_oxidoreductase-like"/>
</dbReference>
<dbReference type="EC" id="1.5.1.54" evidence="12"/>
<organism evidence="13 14">
    <name type="scientific">Candidatus Borkfalkia ceftriaxoniphila</name>
    <dbReference type="NCBI Taxonomy" id="2508949"/>
    <lineage>
        <taxon>Bacteria</taxon>
        <taxon>Bacillati</taxon>
        <taxon>Bacillota</taxon>
        <taxon>Clostridia</taxon>
        <taxon>Christensenellales</taxon>
        <taxon>Christensenellaceae</taxon>
        <taxon>Candidatus Borkfalkia</taxon>
    </lineage>
</organism>
<dbReference type="PANTHER" id="PTHR45754">
    <property type="entry name" value="METHYLENETETRAHYDROFOLATE REDUCTASE"/>
    <property type="match status" value="1"/>
</dbReference>
<comment type="pathway">
    <text evidence="2 12">One-carbon metabolism; tetrahydrofolate interconversion.</text>
</comment>
<dbReference type="RefSeq" id="WP_129223980.1">
    <property type="nucleotide sequence ID" value="NZ_SDOZ01000002.1"/>
</dbReference>
<dbReference type="NCBIfam" id="TIGR00676">
    <property type="entry name" value="fadh2"/>
    <property type="match status" value="1"/>
</dbReference>